<organism evidence="16">
    <name type="scientific">Culicoides sonorensis</name>
    <name type="common">Biting midge</name>
    <dbReference type="NCBI Taxonomy" id="179676"/>
    <lineage>
        <taxon>Eukaryota</taxon>
        <taxon>Metazoa</taxon>
        <taxon>Ecdysozoa</taxon>
        <taxon>Arthropoda</taxon>
        <taxon>Hexapoda</taxon>
        <taxon>Insecta</taxon>
        <taxon>Pterygota</taxon>
        <taxon>Neoptera</taxon>
        <taxon>Endopterygota</taxon>
        <taxon>Diptera</taxon>
        <taxon>Nematocera</taxon>
        <taxon>Chironomoidea</taxon>
        <taxon>Ceratopogonidae</taxon>
        <taxon>Ceratopogoninae</taxon>
        <taxon>Culicoides</taxon>
        <taxon>Monoculicoides</taxon>
    </lineage>
</organism>
<evidence type="ECO:0000256" key="12">
    <source>
        <dbReference type="ARBA" id="ARBA00049890"/>
    </source>
</evidence>
<comment type="subcellular location">
    <subcellularLocation>
        <location evidence="2">Membrane</location>
        <topology evidence="2">Multi-pass membrane protein</topology>
    </subcellularLocation>
    <subcellularLocation>
        <location evidence="15">Mitochondrion inner membrane</location>
        <topology evidence="15">Multi-pass membrane protein</topology>
        <orientation evidence="15">Matrix side</orientation>
    </subcellularLocation>
</comment>
<dbReference type="InterPro" id="IPR039653">
    <property type="entry name" value="Prenyltransferase"/>
</dbReference>
<feature type="transmembrane region" description="Helical" evidence="15">
    <location>
        <begin position="212"/>
        <end position="229"/>
    </location>
</feature>
<comment type="catalytic activity">
    <reaction evidence="12">
        <text>all-trans-decaprenyl diphosphate + 4-hydroxybenzoate = 4-hydroxy-3-(all-trans-decaprenyl)benzoate + diphosphate</text>
        <dbReference type="Rhea" id="RHEA:44564"/>
        <dbReference type="ChEBI" id="CHEBI:17879"/>
        <dbReference type="ChEBI" id="CHEBI:33019"/>
        <dbReference type="ChEBI" id="CHEBI:60721"/>
        <dbReference type="ChEBI" id="CHEBI:84503"/>
        <dbReference type="EC" id="2.5.1.39"/>
    </reaction>
    <physiologicalReaction direction="left-to-right" evidence="12">
        <dbReference type="Rhea" id="RHEA:44565"/>
    </physiologicalReaction>
</comment>
<dbReference type="Gene3D" id="1.10.357.140">
    <property type="entry name" value="UbiA prenyltransferase"/>
    <property type="match status" value="1"/>
</dbReference>
<dbReference type="InterPro" id="IPR044878">
    <property type="entry name" value="UbiA_sf"/>
</dbReference>
<comment type="function">
    <text evidence="15">Catalyzes the prenylation of para-hydroxybenzoate (PHB) with an all-trans polyprenyl group. Mediates the second step in the final reaction sequence of coenzyme Q (CoQ) biosynthesis, which is the condensation of the polyisoprenoid side chain with PHB, generating the first membrane-bound Q intermediate.</text>
</comment>
<dbReference type="GO" id="GO:0008412">
    <property type="term" value="F:4-hydroxybenzoate polyprenyltransferase activity"/>
    <property type="evidence" value="ECO:0007669"/>
    <property type="project" value="UniProtKB-EC"/>
</dbReference>
<dbReference type="FunFam" id="1.20.120.1780:FF:000001">
    <property type="entry name" value="4-hydroxybenzoate octaprenyltransferase"/>
    <property type="match status" value="1"/>
</dbReference>
<keyword evidence="8" id="KW-0809">Transit peptide</keyword>
<dbReference type="GO" id="GO:0006744">
    <property type="term" value="P:ubiquinone biosynthetic process"/>
    <property type="evidence" value="ECO:0007669"/>
    <property type="project" value="UniProtKB-UniRule"/>
</dbReference>
<comment type="catalytic activity">
    <reaction evidence="13">
        <text>all-trans-nonaprenyl diphosphate + 4-hydroxybenzoate = 4-hydroxy-3-(all-trans-nonaprenyl)benzoate + diphosphate</text>
        <dbReference type="Rhea" id="RHEA:17709"/>
        <dbReference type="ChEBI" id="CHEBI:17879"/>
        <dbReference type="ChEBI" id="CHEBI:33019"/>
        <dbReference type="ChEBI" id="CHEBI:58391"/>
        <dbReference type="ChEBI" id="CHEBI:84502"/>
        <dbReference type="EC" id="2.5.1.39"/>
    </reaction>
    <physiologicalReaction direction="left-to-right" evidence="13">
        <dbReference type="Rhea" id="RHEA:17710"/>
    </physiologicalReaction>
</comment>
<feature type="transmembrane region" description="Helical" evidence="15">
    <location>
        <begin position="115"/>
        <end position="134"/>
    </location>
</feature>
<keyword evidence="6 15" id="KW-0812">Transmembrane</keyword>
<dbReference type="Gene3D" id="1.20.120.1780">
    <property type="entry name" value="UbiA prenyltransferase"/>
    <property type="match status" value="1"/>
</dbReference>
<evidence type="ECO:0000256" key="10">
    <source>
        <dbReference type="ARBA" id="ARBA00023136"/>
    </source>
</evidence>
<keyword evidence="15" id="KW-0496">Mitochondrion</keyword>
<comment type="cofactor">
    <cofactor evidence="1 15">
        <name>Mg(2+)</name>
        <dbReference type="ChEBI" id="CHEBI:18420"/>
    </cofactor>
</comment>
<evidence type="ECO:0000256" key="1">
    <source>
        <dbReference type="ARBA" id="ARBA00001946"/>
    </source>
</evidence>
<dbReference type="GO" id="GO:0005743">
    <property type="term" value="C:mitochondrial inner membrane"/>
    <property type="evidence" value="ECO:0007669"/>
    <property type="project" value="UniProtKB-SubCell"/>
</dbReference>
<dbReference type="InterPro" id="IPR030470">
    <property type="entry name" value="UbiA_prenylTrfase_CS"/>
</dbReference>
<dbReference type="PANTHER" id="PTHR11048:SF28">
    <property type="entry name" value="4-HYDROXYBENZOATE POLYPRENYLTRANSFERASE, MITOCHONDRIAL"/>
    <property type="match status" value="1"/>
</dbReference>
<dbReference type="EMBL" id="UFQS01000302">
    <property type="protein sequence ID" value="SSX02643.1"/>
    <property type="molecule type" value="Genomic_DNA"/>
</dbReference>
<comment type="catalytic activity">
    <reaction evidence="14">
        <text>an all-trans-polyprenyl diphosphate + 4-hydroxybenzoate = a 4-hydroxy-3-(all-trans-polyprenyl)benzoate + diphosphate</text>
        <dbReference type="Rhea" id="RHEA:44504"/>
        <dbReference type="Rhea" id="RHEA-COMP:9514"/>
        <dbReference type="Rhea" id="RHEA-COMP:9564"/>
        <dbReference type="ChEBI" id="CHEBI:17879"/>
        <dbReference type="ChEBI" id="CHEBI:33019"/>
        <dbReference type="ChEBI" id="CHEBI:58914"/>
        <dbReference type="ChEBI" id="CHEBI:78396"/>
        <dbReference type="EC" id="2.5.1.39"/>
    </reaction>
    <physiologicalReaction direction="left-to-right" evidence="14">
        <dbReference type="Rhea" id="RHEA:44505"/>
    </physiologicalReaction>
</comment>
<dbReference type="FunFam" id="1.10.357.140:FF:000003">
    <property type="entry name" value="4-hydroxybenzoate polyprenyltransferase, mitochondrial"/>
    <property type="match status" value="1"/>
</dbReference>
<keyword evidence="4 15" id="KW-0808">Transferase</keyword>
<dbReference type="PROSITE" id="PS00943">
    <property type="entry name" value="UBIA"/>
    <property type="match status" value="1"/>
</dbReference>
<dbReference type="GO" id="GO:0008299">
    <property type="term" value="P:isoprenoid biosynthetic process"/>
    <property type="evidence" value="ECO:0007669"/>
    <property type="project" value="UniProtKB-UniRule"/>
</dbReference>
<evidence type="ECO:0000256" key="8">
    <source>
        <dbReference type="ARBA" id="ARBA00022946"/>
    </source>
</evidence>
<protein>
    <recommendedName>
        <fullName evidence="15">4-hydroxybenzoate polyprenyltransferase, mitochondrial</fullName>
        <shortName evidence="15">4-HB polyprenyltransferase</shortName>
        <ecNumber evidence="15">2.5.1.39</ecNumber>
    </recommendedName>
    <alternativeName>
        <fullName evidence="15">Para-hydroxybenzoate--polyprenyltransferase</fullName>
        <shortName evidence="15">PHB:PPT</shortName>
        <shortName evidence="15">PHB:polyprenyltransferase</shortName>
    </alternativeName>
</protein>
<keyword evidence="7 15" id="KW-0999">Mitochondrion inner membrane</keyword>
<sequence>MFRVPPNIVLRKLVPVTYKKCCMMKRKFILHITSLPQSPLVQVFEPPFKYKSLINHHKSTERFLPTIITERYMYNSTHHKILKETKDSQNKISENGKWLSELKPYMDLMRFDRPVGTLLIFWPCGWSIALAAAPGCLPDLYYLSLFATGAFLMRGAGCTINDMLDRDIDAKVDRTKFRPLVKRTISTFDTWNFLATQLGLSLVILLQFNWNSIILGASCLGLVITYPLMKRVTYWPQFFLGLTLNWGALLGWCAVHGTVDWISCLPLYTAGICWTIIYDTIYAHQDKVDDIVQGTKSTAIRFGEKTKIWLTGFAVVMMTNLSTVGFITDLTWPFYTSLGVIAAHVTHQIYSLNIHDPVDCAKKWRANNQLGLILFLGIMLGTYMKKEGSSKSKNEKTSNTELAHLHPSSFSF</sequence>
<evidence type="ECO:0000256" key="2">
    <source>
        <dbReference type="ARBA" id="ARBA00004141"/>
    </source>
</evidence>
<dbReference type="HAMAP" id="MF_01635">
    <property type="entry name" value="UbiA"/>
    <property type="match status" value="1"/>
</dbReference>
<evidence type="ECO:0000256" key="3">
    <source>
        <dbReference type="ARBA" id="ARBA00005985"/>
    </source>
</evidence>
<evidence type="ECO:0000313" key="16">
    <source>
        <dbReference type="EMBL" id="SSX02643.1"/>
    </source>
</evidence>
<keyword evidence="9 15" id="KW-1133">Transmembrane helix</keyword>
<keyword evidence="10 15" id="KW-0472">Membrane</keyword>
<dbReference type="NCBIfam" id="TIGR01474">
    <property type="entry name" value="ubiA_proteo"/>
    <property type="match status" value="1"/>
</dbReference>
<name>A0A336KI87_CULSO</name>
<evidence type="ECO:0000256" key="11">
    <source>
        <dbReference type="ARBA" id="ARBA00023229"/>
    </source>
</evidence>
<evidence type="ECO:0000313" key="17">
    <source>
        <dbReference type="EMBL" id="SSX23017.1"/>
    </source>
</evidence>
<keyword evidence="5 15" id="KW-0831">Ubiquinone biosynthesis</keyword>
<comment type="similarity">
    <text evidence="3 15">Belongs to the UbiA prenyltransferase family.</text>
</comment>
<dbReference type="InterPro" id="IPR000537">
    <property type="entry name" value="UbiA_prenyltransferase"/>
</dbReference>
<feature type="transmembrane region" description="Helical" evidence="15">
    <location>
        <begin position="308"/>
        <end position="328"/>
    </location>
</feature>
<dbReference type="OMA" id="QVARCRV"/>
<dbReference type="Pfam" id="PF01040">
    <property type="entry name" value="UbiA"/>
    <property type="match status" value="1"/>
</dbReference>
<comment type="pathway">
    <text evidence="15">Cofactor biosynthesis; ubiquinone biosynthesis.</text>
</comment>
<evidence type="ECO:0000256" key="7">
    <source>
        <dbReference type="ARBA" id="ARBA00022792"/>
    </source>
</evidence>
<evidence type="ECO:0000256" key="14">
    <source>
        <dbReference type="ARBA" id="ARBA00051182"/>
    </source>
</evidence>
<keyword evidence="11 15" id="KW-0414">Isoprene biosynthesis</keyword>
<proteinExistence type="inferred from homology"/>
<dbReference type="AlphaFoldDB" id="A0A336KI87"/>
<dbReference type="VEuPathDB" id="VectorBase:CSON008038"/>
<dbReference type="EMBL" id="UFQT01000302">
    <property type="protein sequence ID" value="SSX23017.1"/>
    <property type="molecule type" value="Genomic_DNA"/>
</dbReference>
<dbReference type="PANTHER" id="PTHR11048">
    <property type="entry name" value="PRENYLTRANSFERASES"/>
    <property type="match status" value="1"/>
</dbReference>
<dbReference type="EC" id="2.5.1.39" evidence="15"/>
<gene>
    <name evidence="16" type="primary">CSON008038</name>
    <name evidence="15" type="synonym">coq2</name>
</gene>
<accession>A0A336KI87</accession>
<evidence type="ECO:0000256" key="6">
    <source>
        <dbReference type="ARBA" id="ARBA00022692"/>
    </source>
</evidence>
<evidence type="ECO:0000256" key="4">
    <source>
        <dbReference type="ARBA" id="ARBA00022679"/>
    </source>
</evidence>
<evidence type="ECO:0000256" key="9">
    <source>
        <dbReference type="ARBA" id="ARBA00022989"/>
    </source>
</evidence>
<dbReference type="CDD" id="cd13959">
    <property type="entry name" value="PT_UbiA_COQ2"/>
    <property type="match status" value="1"/>
</dbReference>
<reference evidence="17" key="2">
    <citation type="submission" date="2018-07" db="EMBL/GenBank/DDBJ databases">
        <authorList>
            <person name="Quirk P.G."/>
            <person name="Krulwich T.A."/>
        </authorList>
    </citation>
    <scope>NUCLEOTIDE SEQUENCE</scope>
</reference>
<feature type="transmembrane region" description="Helical" evidence="15">
    <location>
        <begin position="366"/>
        <end position="384"/>
    </location>
</feature>
<reference evidence="16" key="1">
    <citation type="submission" date="2018-04" db="EMBL/GenBank/DDBJ databases">
        <authorList>
            <person name="Go L.Y."/>
            <person name="Mitchell J.A."/>
        </authorList>
    </citation>
    <scope>NUCLEOTIDE SEQUENCE</scope>
    <source>
        <tissue evidence="16">Whole organism</tissue>
    </source>
</reference>
<evidence type="ECO:0000256" key="13">
    <source>
        <dbReference type="ARBA" id="ARBA00050454"/>
    </source>
</evidence>
<dbReference type="InterPro" id="IPR006370">
    <property type="entry name" value="HB_polyprenyltransferase-like"/>
</dbReference>
<evidence type="ECO:0000256" key="15">
    <source>
        <dbReference type="HAMAP-Rule" id="MF_03189"/>
    </source>
</evidence>
<dbReference type="UniPathway" id="UPA00232"/>
<evidence type="ECO:0000256" key="5">
    <source>
        <dbReference type="ARBA" id="ARBA00022688"/>
    </source>
</evidence>